<dbReference type="InterPro" id="IPR019734">
    <property type="entry name" value="TPR_rpt"/>
</dbReference>
<dbReference type="GO" id="GO:0046854">
    <property type="term" value="P:phosphatidylinositol phosphate biosynthetic process"/>
    <property type="evidence" value="ECO:0007669"/>
    <property type="project" value="TreeGrafter"/>
</dbReference>
<dbReference type="Pfam" id="PF13428">
    <property type="entry name" value="TPR_14"/>
    <property type="match status" value="1"/>
</dbReference>
<dbReference type="InterPro" id="IPR045819">
    <property type="entry name" value="TTC7_N"/>
</dbReference>
<feature type="repeat" description="TPR" evidence="3">
    <location>
        <begin position="417"/>
        <end position="450"/>
    </location>
</feature>
<dbReference type="GO" id="GO:0072659">
    <property type="term" value="P:protein localization to plasma membrane"/>
    <property type="evidence" value="ECO:0007669"/>
    <property type="project" value="TreeGrafter"/>
</dbReference>
<evidence type="ECO:0000313" key="6">
    <source>
        <dbReference type="RefSeq" id="XP_023178196.2"/>
    </source>
</evidence>
<keyword evidence="5" id="KW-1185">Reference proteome</keyword>
<dbReference type="Gene3D" id="1.25.40.10">
    <property type="entry name" value="Tetratricopeptide repeat domain"/>
    <property type="match status" value="3"/>
</dbReference>
<dbReference type="GeneID" id="111604360"/>
<feature type="repeat" description="TPR" evidence="3">
    <location>
        <begin position="709"/>
        <end position="742"/>
    </location>
</feature>
<dbReference type="PANTHER" id="PTHR23083:SF464">
    <property type="entry name" value="TETRATRICOPEPTIDE REPEAT DOMAIN 7, ISOFORM A"/>
    <property type="match status" value="1"/>
</dbReference>
<dbReference type="FunFam" id="1.25.40.10:FF:000995">
    <property type="entry name" value="Uncharacterized protein, isoform B"/>
    <property type="match status" value="1"/>
</dbReference>
<evidence type="ECO:0000256" key="2">
    <source>
        <dbReference type="ARBA" id="ARBA00038251"/>
    </source>
</evidence>
<dbReference type="OrthoDB" id="29013at2759"/>
<evidence type="ECO:0000256" key="1">
    <source>
        <dbReference type="ARBA" id="ARBA00002550"/>
    </source>
</evidence>
<name>A0A6J1MMG4_DROHY</name>
<comment type="similarity">
    <text evidence="2">Belongs to the YPP1 family.</text>
</comment>
<evidence type="ECO:0000256" key="3">
    <source>
        <dbReference type="PROSITE-ProRule" id="PRU00339"/>
    </source>
</evidence>
<dbReference type="FunFam" id="1.25.40.10:FF:001628">
    <property type="entry name" value="Tetratricopeptide repeat protein 7B-like Protein"/>
    <property type="match status" value="1"/>
</dbReference>
<dbReference type="RefSeq" id="XP_023178196.2">
    <property type="nucleotide sequence ID" value="XM_023322428.2"/>
</dbReference>
<dbReference type="CTD" id="225049"/>
<feature type="repeat" description="TPR" evidence="3">
    <location>
        <begin position="777"/>
        <end position="810"/>
    </location>
</feature>
<proteinExistence type="inferred from homology"/>
<reference evidence="6" key="1">
    <citation type="submission" date="2025-08" db="UniProtKB">
        <authorList>
            <consortium name="RefSeq"/>
        </authorList>
    </citation>
    <scope>IDENTIFICATION</scope>
    <source>
        <strain evidence="6">15085-1641.00</strain>
        <tissue evidence="6">Whole body</tissue>
    </source>
</reference>
<dbReference type="InterPro" id="IPR011990">
    <property type="entry name" value="TPR-like_helical_dom_sf"/>
</dbReference>
<dbReference type="AlphaFoldDB" id="A0A6J1MMG4"/>
<gene>
    <name evidence="6" type="primary">LOC111604360</name>
</gene>
<dbReference type="InterPro" id="IPR051722">
    <property type="entry name" value="Endocytosis_PI4K-reg_protein"/>
</dbReference>
<dbReference type="Proteomes" id="UP000504633">
    <property type="component" value="Unplaced"/>
</dbReference>
<dbReference type="OMA" id="EYYLACQ"/>
<accession>A0A6J1MMG4</accession>
<dbReference type="SUPFAM" id="SSF48452">
    <property type="entry name" value="TPR-like"/>
    <property type="match status" value="2"/>
</dbReference>
<evidence type="ECO:0000313" key="5">
    <source>
        <dbReference type="Proteomes" id="UP000504633"/>
    </source>
</evidence>
<evidence type="ECO:0000259" key="4">
    <source>
        <dbReference type="Pfam" id="PF19440"/>
    </source>
</evidence>
<dbReference type="SMART" id="SM00028">
    <property type="entry name" value="TPR"/>
    <property type="match status" value="8"/>
</dbReference>
<keyword evidence="3" id="KW-0802">TPR repeat</keyword>
<dbReference type="Pfam" id="PF19440">
    <property type="entry name" value="TTC7_N"/>
    <property type="match status" value="2"/>
</dbReference>
<sequence length="857" mass="95325">MANRTRTNTTKVEALIESCRSEGKWQRVIELTDELKSGSPHNECLANFLVGEARLESYLEEHAVAAESNFGRAKNGLAEARRYLNLALGESGQKAGIALDAYLLLAKLCYACGEYEQSLENFIKAELNTLAEKELTLRSLKILAESYAIKGLCLEQQAYKPTSKFKKAEKDTEMICCFERASDLGLLYLQEYDIVSGSNSSSNNSTAGSLLNVGVQQSLSSFAISSTIPSSSVTLEVSRRMGAILETALQRAPIVLIKAGKLQAAVERYRIMLNAIETRATQSLRLTLARQLAEVLLRGVSGTIYAPPFTTKSGGSTLRGGGATKRLWKPRKYAARQQFTPRNQQEEVILLLLIAEALAVRDTVLSQSPEFKQARQHAMGNVTAVYDLLTLATIRWGLVQLLNESFEKALKFSFGEQHVWRQYGLSLMAAEKHAHALRVLQESIKLTPGDPLPCLLASRLCYESLETVKQGLDYAQQALKREVKGLRPSRSQLFVGIGHQQLAIQATLKSDRDSYNKLALESLERAVQHDGNDHLAEYYLSLQYALLNQLGEALSHIRFALALRMEHAPCLHLFALLLTASRRPREALGVVEDALHEFPDNLQLLHVKAHLQLNLEDAETALSTVQHMLAVWREVYEAQLAGEEEKHSDTKSGIHLIHSSQMSDKDSNSVYAASLAAVSRVEQALSEAASSLSSFTQRPGPRRPWMLQIEIWLLLADVYMRIDQPNEALNCIHEATQIYPLSHQIMFMRGQVHVYLEQWLDAKQCFLNAVAANPNHTEALRALGETHLILGEPRLAEKMLKDAAKLDPNCPKIWFSLGQVMETLGDYNSSADCFATSLQLEPSCPVLPFTTIPLVFE</sequence>
<protein>
    <submittedName>
        <fullName evidence="6">Tetratricopeptide repeat protein 7B isoform X1</fullName>
    </submittedName>
</protein>
<feature type="domain" description="Tetratricopeptide repeat protein 7 N-terminal" evidence="4">
    <location>
        <begin position="236"/>
        <end position="405"/>
    </location>
</feature>
<organism evidence="5 6">
    <name type="scientific">Drosophila hydei</name>
    <name type="common">Fruit fly</name>
    <dbReference type="NCBI Taxonomy" id="7224"/>
    <lineage>
        <taxon>Eukaryota</taxon>
        <taxon>Metazoa</taxon>
        <taxon>Ecdysozoa</taxon>
        <taxon>Arthropoda</taxon>
        <taxon>Hexapoda</taxon>
        <taxon>Insecta</taxon>
        <taxon>Pterygota</taxon>
        <taxon>Neoptera</taxon>
        <taxon>Endopterygota</taxon>
        <taxon>Diptera</taxon>
        <taxon>Brachycera</taxon>
        <taxon>Muscomorpha</taxon>
        <taxon>Ephydroidea</taxon>
        <taxon>Drosophilidae</taxon>
        <taxon>Drosophila</taxon>
    </lineage>
</organism>
<dbReference type="GO" id="GO:0005886">
    <property type="term" value="C:plasma membrane"/>
    <property type="evidence" value="ECO:0007669"/>
    <property type="project" value="TreeGrafter"/>
</dbReference>
<comment type="function">
    <text evidence="1">Involved in endocytosis.</text>
</comment>
<dbReference type="KEGG" id="dhe:111604360"/>
<feature type="repeat" description="TPR" evidence="3">
    <location>
        <begin position="811"/>
        <end position="844"/>
    </location>
</feature>
<dbReference type="PROSITE" id="PS50005">
    <property type="entry name" value="TPR"/>
    <property type="match status" value="4"/>
</dbReference>
<dbReference type="PANTHER" id="PTHR23083">
    <property type="entry name" value="TETRATRICOPEPTIDE REPEAT PROTEIN, TPR"/>
    <property type="match status" value="1"/>
</dbReference>
<feature type="domain" description="Tetratricopeptide repeat protein 7 N-terminal" evidence="4">
    <location>
        <begin position="1"/>
        <end position="205"/>
    </location>
</feature>